<evidence type="ECO:0000256" key="3">
    <source>
        <dbReference type="SAM" id="SignalP"/>
    </source>
</evidence>
<reference evidence="4" key="1">
    <citation type="submission" date="2020-01" db="EMBL/GenBank/DDBJ databases">
        <title>Genome sequence of Kobresia littledalei, the first chromosome-level genome in the family Cyperaceae.</title>
        <authorList>
            <person name="Qu G."/>
        </authorList>
    </citation>
    <scope>NUCLEOTIDE SEQUENCE</scope>
    <source>
        <strain evidence="4">C.B.Clarke</strain>
        <tissue evidence="4">Leaf</tissue>
    </source>
</reference>
<evidence type="ECO:0000256" key="1">
    <source>
        <dbReference type="SAM" id="Coils"/>
    </source>
</evidence>
<gene>
    <name evidence="4" type="ORF">FCM35_KLT16693</name>
</gene>
<proteinExistence type="predicted"/>
<keyword evidence="1" id="KW-0175">Coiled coil</keyword>
<feature type="region of interest" description="Disordered" evidence="2">
    <location>
        <begin position="32"/>
        <end position="51"/>
    </location>
</feature>
<dbReference type="OrthoDB" id="2017695at2759"/>
<feature type="signal peptide" evidence="3">
    <location>
        <begin position="1"/>
        <end position="22"/>
    </location>
</feature>
<dbReference type="EMBL" id="SWLB01000004">
    <property type="protein sequence ID" value="KAF3339222.1"/>
    <property type="molecule type" value="Genomic_DNA"/>
</dbReference>
<evidence type="ECO:0000313" key="4">
    <source>
        <dbReference type="EMBL" id="KAF3339222.1"/>
    </source>
</evidence>
<name>A0A833VGL7_9POAL</name>
<feature type="coiled-coil region" evidence="1">
    <location>
        <begin position="381"/>
        <end position="415"/>
    </location>
</feature>
<keyword evidence="3" id="KW-0732">Signal</keyword>
<feature type="chain" id="PRO_5032853578" evidence="3">
    <location>
        <begin position="23"/>
        <end position="469"/>
    </location>
</feature>
<keyword evidence="5" id="KW-1185">Reference proteome</keyword>
<dbReference type="AlphaFoldDB" id="A0A833VGL7"/>
<protein>
    <submittedName>
        <fullName evidence="4">Uncharacterized protein</fullName>
    </submittedName>
</protein>
<organism evidence="4 5">
    <name type="scientific">Carex littledalei</name>
    <dbReference type="NCBI Taxonomy" id="544730"/>
    <lineage>
        <taxon>Eukaryota</taxon>
        <taxon>Viridiplantae</taxon>
        <taxon>Streptophyta</taxon>
        <taxon>Embryophyta</taxon>
        <taxon>Tracheophyta</taxon>
        <taxon>Spermatophyta</taxon>
        <taxon>Magnoliopsida</taxon>
        <taxon>Liliopsida</taxon>
        <taxon>Poales</taxon>
        <taxon>Cyperaceae</taxon>
        <taxon>Cyperoideae</taxon>
        <taxon>Cariceae</taxon>
        <taxon>Carex</taxon>
        <taxon>Carex subgen. Euthyceras</taxon>
    </lineage>
</organism>
<comment type="caution">
    <text evidence="4">The sequence shown here is derived from an EMBL/GenBank/DDBJ whole genome shotgun (WGS) entry which is preliminary data.</text>
</comment>
<evidence type="ECO:0000313" key="5">
    <source>
        <dbReference type="Proteomes" id="UP000623129"/>
    </source>
</evidence>
<accession>A0A833VGL7</accession>
<evidence type="ECO:0000256" key="2">
    <source>
        <dbReference type="SAM" id="MobiDB-lite"/>
    </source>
</evidence>
<dbReference type="SUPFAM" id="SSF58113">
    <property type="entry name" value="Apolipoprotein A-I"/>
    <property type="match status" value="2"/>
</dbReference>
<sequence>MGTLKVLLVTFFVALSISVAFSYEAREEETSKLPLKESDQESSIEERSKELKSKDEAASKLEIKTNKWIPVAQEKWVVLKANTEPYIQLVSSKSVEMYKTAKIATAPHFTKFQQVTAPQVQKVKKISKPYIDQAADLIKKVHTEPYIQMVSSKPVELYKTAKIATAPHITKFQEVTAPHIQKVKKISKPYINQASNLIKKVHTEPYIQMVSSKPVELYKAAKIATAPHITKFQEVTAPHIQKVKKISKPYIDQAADLIKVHNEPYIKMVSSKPVELYKTAKIATAPHITKFQEVTAPHIQKVKKISKPYIDQAAVLIKKKVKKISKPYIDQAADLIKKVHPEPYIQLVSSKSVELYKTAKFALKKKRDALEAQSIVSDDKARELSAQLESFKETNKELKKRIKKTERALKAAEVHGAWLPPWLATQMACYMAVMSAKWNEHVKPVMDNLAVCYVIHVFAETFLVARLQW</sequence>
<dbReference type="Proteomes" id="UP000623129">
    <property type="component" value="Unassembled WGS sequence"/>
</dbReference>